<dbReference type="AlphaFoldDB" id="A0A9R1X091"/>
<sequence>MNRFEVRFVAIGWVGDIFVFYTFLLSMHYRLLLHVIFIVSVPLRGDYLKTMFVAVAIDENNQILPIAFGLAVKNNLYCCTWFLMRLREALRQGGEVSFITNMNDVVSSCIEHVFLNSYHGYTSKSMFKYMCTRGVSCRKLKPLFWMNNVSDFEENIHRLTPDAREMLANIGHAKWERAYFPNICWNVVNIDVTNFFLCYRKRTLVDHIYYSTSLTTVLNLYAEMVLHKRLQKSIRRQTTKIPPKITLDTTCSHAIATSCHSNIHESPDVVQIYYQTNVFQTAYQT</sequence>
<evidence type="ECO:0000313" key="3">
    <source>
        <dbReference type="Proteomes" id="UP000235145"/>
    </source>
</evidence>
<gene>
    <name evidence="2" type="ORF">LSAT_V11C800435790</name>
</gene>
<feature type="transmembrane region" description="Helical" evidence="1">
    <location>
        <begin position="6"/>
        <end position="24"/>
    </location>
</feature>
<name>A0A9R1X091_LACSA</name>
<keyword evidence="1" id="KW-0812">Transmembrane</keyword>
<keyword evidence="1" id="KW-0472">Membrane</keyword>
<evidence type="ECO:0000313" key="2">
    <source>
        <dbReference type="EMBL" id="KAJ0191657.1"/>
    </source>
</evidence>
<dbReference type="EMBL" id="NBSK02000008">
    <property type="protein sequence ID" value="KAJ0191657.1"/>
    <property type="molecule type" value="Genomic_DNA"/>
</dbReference>
<accession>A0A9R1X091</accession>
<reference evidence="2 3" key="1">
    <citation type="journal article" date="2017" name="Nat. Commun.">
        <title>Genome assembly with in vitro proximity ligation data and whole-genome triplication in lettuce.</title>
        <authorList>
            <person name="Reyes-Chin-Wo S."/>
            <person name="Wang Z."/>
            <person name="Yang X."/>
            <person name="Kozik A."/>
            <person name="Arikit S."/>
            <person name="Song C."/>
            <person name="Xia L."/>
            <person name="Froenicke L."/>
            <person name="Lavelle D.O."/>
            <person name="Truco M.J."/>
            <person name="Xia R."/>
            <person name="Zhu S."/>
            <person name="Xu C."/>
            <person name="Xu H."/>
            <person name="Xu X."/>
            <person name="Cox K."/>
            <person name="Korf I."/>
            <person name="Meyers B.C."/>
            <person name="Michelmore R.W."/>
        </authorList>
    </citation>
    <scope>NUCLEOTIDE SEQUENCE [LARGE SCALE GENOMIC DNA]</scope>
    <source>
        <strain evidence="3">cv. Salinas</strain>
        <tissue evidence="2">Seedlings</tissue>
    </source>
</reference>
<evidence type="ECO:0008006" key="4">
    <source>
        <dbReference type="Google" id="ProtNLM"/>
    </source>
</evidence>
<dbReference type="PANTHER" id="PTHR31973:SF187">
    <property type="entry name" value="MUTATOR TRANSPOSASE MUDRA PROTEIN"/>
    <property type="match status" value="1"/>
</dbReference>
<comment type="caution">
    <text evidence="2">The sequence shown here is derived from an EMBL/GenBank/DDBJ whole genome shotgun (WGS) entry which is preliminary data.</text>
</comment>
<organism evidence="2 3">
    <name type="scientific">Lactuca sativa</name>
    <name type="common">Garden lettuce</name>
    <dbReference type="NCBI Taxonomy" id="4236"/>
    <lineage>
        <taxon>Eukaryota</taxon>
        <taxon>Viridiplantae</taxon>
        <taxon>Streptophyta</taxon>
        <taxon>Embryophyta</taxon>
        <taxon>Tracheophyta</taxon>
        <taxon>Spermatophyta</taxon>
        <taxon>Magnoliopsida</taxon>
        <taxon>eudicotyledons</taxon>
        <taxon>Gunneridae</taxon>
        <taxon>Pentapetalae</taxon>
        <taxon>asterids</taxon>
        <taxon>campanulids</taxon>
        <taxon>Asterales</taxon>
        <taxon>Asteraceae</taxon>
        <taxon>Cichorioideae</taxon>
        <taxon>Cichorieae</taxon>
        <taxon>Lactucinae</taxon>
        <taxon>Lactuca</taxon>
    </lineage>
</organism>
<dbReference type="PANTHER" id="PTHR31973">
    <property type="entry name" value="POLYPROTEIN, PUTATIVE-RELATED"/>
    <property type="match status" value="1"/>
</dbReference>
<keyword evidence="1" id="KW-1133">Transmembrane helix</keyword>
<protein>
    <recommendedName>
        <fullName evidence="4">MULE transposase domain-containing protein</fullName>
    </recommendedName>
</protein>
<dbReference type="Proteomes" id="UP000235145">
    <property type="component" value="Unassembled WGS sequence"/>
</dbReference>
<evidence type="ECO:0000256" key="1">
    <source>
        <dbReference type="SAM" id="Phobius"/>
    </source>
</evidence>
<proteinExistence type="predicted"/>
<keyword evidence="3" id="KW-1185">Reference proteome</keyword>